<keyword evidence="9" id="KW-1185">Reference proteome</keyword>
<evidence type="ECO:0000313" key="9">
    <source>
        <dbReference type="Proteomes" id="UP000243217"/>
    </source>
</evidence>
<proteinExistence type="predicted"/>
<dbReference type="CDD" id="cd04178">
    <property type="entry name" value="Nucleostemin_like"/>
    <property type="match status" value="1"/>
</dbReference>
<organism evidence="8 9">
    <name type="scientific">Thraustotheca clavata</name>
    <dbReference type="NCBI Taxonomy" id="74557"/>
    <lineage>
        <taxon>Eukaryota</taxon>
        <taxon>Sar</taxon>
        <taxon>Stramenopiles</taxon>
        <taxon>Oomycota</taxon>
        <taxon>Saprolegniomycetes</taxon>
        <taxon>Saprolegniales</taxon>
        <taxon>Achlyaceae</taxon>
        <taxon>Thraustotheca</taxon>
    </lineage>
</organism>
<evidence type="ECO:0000313" key="8">
    <source>
        <dbReference type="EMBL" id="OQR89462.1"/>
    </source>
</evidence>
<evidence type="ECO:0000256" key="2">
    <source>
        <dbReference type="ARBA" id="ARBA00022741"/>
    </source>
</evidence>
<feature type="region of interest" description="Disordered" evidence="6">
    <location>
        <begin position="1"/>
        <end position="27"/>
    </location>
</feature>
<feature type="non-terminal residue" evidence="8">
    <location>
        <position position="295"/>
    </location>
</feature>
<protein>
    <submittedName>
        <fullName evidence="8">Guanine nucleotide-binding protein-like 3</fullName>
    </submittedName>
</protein>
<feature type="domain" description="CP-type G" evidence="7">
    <location>
        <begin position="121"/>
        <end position="295"/>
    </location>
</feature>
<keyword evidence="4" id="KW-0342">GTP-binding</keyword>
<evidence type="ECO:0000256" key="1">
    <source>
        <dbReference type="ARBA" id="ARBA00004604"/>
    </source>
</evidence>
<dbReference type="Proteomes" id="UP000243217">
    <property type="component" value="Unassembled WGS sequence"/>
</dbReference>
<evidence type="ECO:0000256" key="3">
    <source>
        <dbReference type="ARBA" id="ARBA00023054"/>
    </source>
</evidence>
<comment type="caution">
    <text evidence="8">The sequence shown here is derived from an EMBL/GenBank/DDBJ whole genome shotgun (WGS) entry which is preliminary data.</text>
</comment>
<reference evidence="8 9" key="1">
    <citation type="journal article" date="2014" name="Genome Biol. Evol.">
        <title>The secreted proteins of Achlya hypogyna and Thraustotheca clavata identify the ancestral oomycete secretome and reveal gene acquisitions by horizontal gene transfer.</title>
        <authorList>
            <person name="Misner I."/>
            <person name="Blouin N."/>
            <person name="Leonard G."/>
            <person name="Richards T.A."/>
            <person name="Lane C.E."/>
        </authorList>
    </citation>
    <scope>NUCLEOTIDE SEQUENCE [LARGE SCALE GENOMIC DNA]</scope>
    <source>
        <strain evidence="8 9">ATCC 34112</strain>
    </source>
</reference>
<gene>
    <name evidence="8" type="ORF">THRCLA_09730</name>
</gene>
<dbReference type="InterPro" id="IPR050755">
    <property type="entry name" value="TRAFAC_YlqF/YawG_RiboMat"/>
</dbReference>
<feature type="compositionally biased region" description="Basic and acidic residues" evidence="6">
    <location>
        <begin position="1"/>
        <end position="15"/>
    </location>
</feature>
<dbReference type="EMBL" id="JNBS01002739">
    <property type="protein sequence ID" value="OQR89462.1"/>
    <property type="molecule type" value="Genomic_DNA"/>
</dbReference>
<feature type="non-terminal residue" evidence="8">
    <location>
        <position position="1"/>
    </location>
</feature>
<accession>A0A1V9YUQ5</accession>
<evidence type="ECO:0000256" key="6">
    <source>
        <dbReference type="SAM" id="MobiDB-lite"/>
    </source>
</evidence>
<dbReference type="GO" id="GO:0005730">
    <property type="term" value="C:nucleolus"/>
    <property type="evidence" value="ECO:0007669"/>
    <property type="project" value="UniProtKB-SubCell"/>
</dbReference>
<dbReference type="Gene3D" id="3.40.50.300">
    <property type="entry name" value="P-loop containing nucleotide triphosphate hydrolases"/>
    <property type="match status" value="1"/>
</dbReference>
<dbReference type="SUPFAM" id="SSF52540">
    <property type="entry name" value="P-loop containing nucleoside triphosphate hydrolases"/>
    <property type="match status" value="1"/>
</dbReference>
<dbReference type="InterPro" id="IPR027417">
    <property type="entry name" value="P-loop_NTPase"/>
</dbReference>
<evidence type="ECO:0000259" key="7">
    <source>
        <dbReference type="PROSITE" id="PS51721"/>
    </source>
</evidence>
<dbReference type="PANTHER" id="PTHR11089">
    <property type="entry name" value="GTP-BINDING PROTEIN-RELATED"/>
    <property type="match status" value="1"/>
</dbReference>
<keyword evidence="3" id="KW-0175">Coiled coil</keyword>
<keyword evidence="2" id="KW-0547">Nucleotide-binding</keyword>
<dbReference type="AlphaFoldDB" id="A0A1V9YUQ5"/>
<sequence>VNNNRDKQSRRLEAKAKRRQKVAGHTQLKTAPVAAPGIAPPKISASKALARKNLQLKQKELRQGIVQNKRAGGNGLSLEGLIGKAKEESQKYEASEVERIANADEFGKEMILNDHSKKQYMKELKKVVERADVILEVLDARDPMGCRTMDMEDLMRSKGKKVVLVLNKIDLVPSEILQPWLSHLRTFYPTIAFKASTQDKNISSSGINKGEKAQGKLMTGSRAVGTEALMQLLKNYCRSSNIKTAITVGVIGYPNVGKSSVINSLKRSKAASVSSIAGHTKVVQEIHLDNKIKLI</sequence>
<dbReference type="OrthoDB" id="10266128at2759"/>
<name>A0A1V9YUQ5_9STRA</name>
<dbReference type="GO" id="GO:0005525">
    <property type="term" value="F:GTP binding"/>
    <property type="evidence" value="ECO:0007669"/>
    <property type="project" value="UniProtKB-KW"/>
</dbReference>
<dbReference type="Pfam" id="PF01926">
    <property type="entry name" value="MMR_HSR1"/>
    <property type="match status" value="1"/>
</dbReference>
<evidence type="ECO:0000256" key="4">
    <source>
        <dbReference type="ARBA" id="ARBA00023134"/>
    </source>
</evidence>
<evidence type="ECO:0000256" key="5">
    <source>
        <dbReference type="ARBA" id="ARBA00023242"/>
    </source>
</evidence>
<dbReference type="PANTHER" id="PTHR11089:SF30">
    <property type="entry name" value="GUANINE NUCLEOTIDE-BINDING PROTEIN-LIKE 3 HOMOLOG"/>
    <property type="match status" value="1"/>
</dbReference>
<comment type="subcellular location">
    <subcellularLocation>
        <location evidence="1">Nucleus</location>
        <location evidence="1">Nucleolus</location>
    </subcellularLocation>
</comment>
<dbReference type="PROSITE" id="PS51721">
    <property type="entry name" value="G_CP"/>
    <property type="match status" value="1"/>
</dbReference>
<dbReference type="STRING" id="74557.A0A1V9YUQ5"/>
<dbReference type="InterPro" id="IPR030378">
    <property type="entry name" value="G_CP_dom"/>
</dbReference>
<keyword evidence="5" id="KW-0539">Nucleus</keyword>
<dbReference type="FunFam" id="3.40.50.300:FF:000571">
    <property type="entry name" value="Guanine nucleotide-binding protein-like NSN1"/>
    <property type="match status" value="1"/>
</dbReference>
<dbReference type="InterPro" id="IPR006073">
    <property type="entry name" value="GTP-bd"/>
</dbReference>